<dbReference type="AlphaFoldDB" id="A0ABD2ZU33"/>
<sequence length="82" mass="8824">MILNVYFKLDFKLNLQVVSYSLGSAMGRGLTLSEDAWSMFNLAFFSRHSSVVIANSVSNSGAYNCAGAFDGCCLLPVAFGLD</sequence>
<dbReference type="Proteomes" id="UP001630127">
    <property type="component" value="Unassembled WGS sequence"/>
</dbReference>
<comment type="caution">
    <text evidence="1">The sequence shown here is derived from an EMBL/GenBank/DDBJ whole genome shotgun (WGS) entry which is preliminary data.</text>
</comment>
<organism evidence="1 2">
    <name type="scientific">Cinchona calisaya</name>
    <dbReference type="NCBI Taxonomy" id="153742"/>
    <lineage>
        <taxon>Eukaryota</taxon>
        <taxon>Viridiplantae</taxon>
        <taxon>Streptophyta</taxon>
        <taxon>Embryophyta</taxon>
        <taxon>Tracheophyta</taxon>
        <taxon>Spermatophyta</taxon>
        <taxon>Magnoliopsida</taxon>
        <taxon>eudicotyledons</taxon>
        <taxon>Gunneridae</taxon>
        <taxon>Pentapetalae</taxon>
        <taxon>asterids</taxon>
        <taxon>lamiids</taxon>
        <taxon>Gentianales</taxon>
        <taxon>Rubiaceae</taxon>
        <taxon>Cinchonoideae</taxon>
        <taxon>Cinchoneae</taxon>
        <taxon>Cinchona</taxon>
    </lineage>
</organism>
<dbReference type="EMBL" id="JBJUIK010000008">
    <property type="protein sequence ID" value="KAL3521687.1"/>
    <property type="molecule type" value="Genomic_DNA"/>
</dbReference>
<evidence type="ECO:0000313" key="2">
    <source>
        <dbReference type="Proteomes" id="UP001630127"/>
    </source>
</evidence>
<proteinExistence type="predicted"/>
<protein>
    <submittedName>
        <fullName evidence="1">Uncharacterized protein</fullName>
    </submittedName>
</protein>
<evidence type="ECO:0000313" key="1">
    <source>
        <dbReference type="EMBL" id="KAL3521687.1"/>
    </source>
</evidence>
<name>A0ABD2ZU33_9GENT</name>
<gene>
    <name evidence="1" type="ORF">ACH5RR_019836</name>
</gene>
<keyword evidence="2" id="KW-1185">Reference proteome</keyword>
<accession>A0ABD2ZU33</accession>
<reference evidence="1 2" key="1">
    <citation type="submission" date="2024-11" db="EMBL/GenBank/DDBJ databases">
        <title>A near-complete genome assembly of Cinchona calisaya.</title>
        <authorList>
            <person name="Lian D.C."/>
            <person name="Zhao X.W."/>
            <person name="Wei L."/>
        </authorList>
    </citation>
    <scope>NUCLEOTIDE SEQUENCE [LARGE SCALE GENOMIC DNA]</scope>
    <source>
        <tissue evidence="1">Nenye</tissue>
    </source>
</reference>